<gene>
    <name evidence="1" type="ORF">AJ81_00835</name>
</gene>
<dbReference type="AlphaFoldDB" id="A0A0X1KTL8"/>
<dbReference type="EMBL" id="CP007141">
    <property type="protein sequence ID" value="AJC74624.1"/>
    <property type="molecule type" value="Genomic_DNA"/>
</dbReference>
<dbReference type="RefSeq" id="WP_031503188.1">
    <property type="nucleotide sequence ID" value="NC_022795.1"/>
</dbReference>
<organism evidence="1 2">
    <name type="scientific">Pseudothermotoga hypogea DSM 11164 = NBRC 106472</name>
    <dbReference type="NCBI Taxonomy" id="1123384"/>
    <lineage>
        <taxon>Bacteria</taxon>
        <taxon>Thermotogati</taxon>
        <taxon>Thermotogota</taxon>
        <taxon>Thermotogae</taxon>
        <taxon>Thermotogales</taxon>
        <taxon>Thermotogaceae</taxon>
        <taxon>Pseudothermotoga</taxon>
    </lineage>
</organism>
<dbReference type="OrthoDB" id="37630at2"/>
<proteinExistence type="predicted"/>
<dbReference type="STRING" id="1123384.AJ81_00835"/>
<dbReference type="PATRIC" id="fig|1123384.7.peg.164"/>
<dbReference type="PaxDb" id="1123384-AJ81_00835"/>
<accession>A0A0X1KTL8</accession>
<name>A0A0X1KTL8_9THEM</name>
<dbReference type="Proteomes" id="UP000077469">
    <property type="component" value="Chromosome"/>
</dbReference>
<protein>
    <submittedName>
        <fullName evidence="1">Uncharacterized protein</fullName>
    </submittedName>
</protein>
<reference evidence="1 2" key="1">
    <citation type="submission" date="2014-01" db="EMBL/GenBank/DDBJ databases">
        <title>Genome sequencing of Thermotog hypogea.</title>
        <authorList>
            <person name="Zhang X."/>
            <person name="Alvare G."/>
            <person name="Fristensky B."/>
            <person name="Chen L."/>
            <person name="Suen T."/>
            <person name="Chen Q."/>
            <person name="Ma K."/>
        </authorList>
    </citation>
    <scope>NUCLEOTIDE SEQUENCE [LARGE SCALE GENOMIC DNA]</scope>
    <source>
        <strain evidence="1 2">DSM 11164</strain>
    </source>
</reference>
<evidence type="ECO:0000313" key="1">
    <source>
        <dbReference type="EMBL" id="AJC74624.1"/>
    </source>
</evidence>
<evidence type="ECO:0000313" key="2">
    <source>
        <dbReference type="Proteomes" id="UP000077469"/>
    </source>
</evidence>
<sequence>MSFLKQIVDTLKLELGFIKVHALDPSLPSLNVKEERSMVKPRLSSATLSCELKRLSLHTSARVLSHLIESSSVKMVDQTLKVKEPLMERMKFEETSSKVHSTVLKVTPSLKKVVLELALDLRKSLFRVNVRSRNVPLLRTVRFKPSSMSEEQRNRVLKAIQTFLAQEKIDSFKFVGFYRNVPSDCAKKMIVLDRQLIVELKEGAKGMKKDLAVLLTEEGYVFLSVP</sequence>
<dbReference type="KEGG" id="phy:AJ81_00835"/>
<keyword evidence="2" id="KW-1185">Reference proteome</keyword>